<evidence type="ECO:0000256" key="3">
    <source>
        <dbReference type="ARBA" id="ARBA00022475"/>
    </source>
</evidence>
<gene>
    <name evidence="9" type="ORF">DM02DRAFT_617976</name>
</gene>
<evidence type="ECO:0000313" key="10">
    <source>
        <dbReference type="Proteomes" id="UP000244855"/>
    </source>
</evidence>
<evidence type="ECO:0000256" key="5">
    <source>
        <dbReference type="ARBA" id="ARBA00022692"/>
    </source>
</evidence>
<feature type="transmembrane region" description="Helical" evidence="8">
    <location>
        <begin position="38"/>
        <end position="61"/>
    </location>
</feature>
<feature type="transmembrane region" description="Helical" evidence="8">
    <location>
        <begin position="187"/>
        <end position="208"/>
    </location>
</feature>
<feature type="transmembrane region" description="Helical" evidence="8">
    <location>
        <begin position="301"/>
        <end position="321"/>
    </location>
</feature>
<protein>
    <submittedName>
        <fullName evidence="9">Uncharacterized protein</fullName>
    </submittedName>
</protein>
<dbReference type="STRING" id="97972.A0A2V1DB22"/>
<keyword evidence="6 8" id="KW-1133">Transmembrane helix</keyword>
<sequence>MHANSAATFTGALFGAGLTISGVANPSVILDQLRFTDFHMLLTFLSASSCSAPIFAVANYTKFVRIPPKSKTSYGRFSAFDGNIIGGLLLGLGMGLTGACPGTVLVQAASGMPGSRFLLAGGLVGGIIFAKWSQSNRPYTVGKSSVSSSTATHVNERVVPRILIVYEATLICAIFTMSALTPRSKHLVHPVFGGVLIGLAQAASVLIAKKPLGISTAYEDMGKMFWGLIQGHPFPGLQNFIFVSSAFGAASVIGRLLPQSVKHPPVDSMMPPLVSLIGGMALVLGARVAGGCTTRHGISGISSLGASSFVTIFTMFSGALMTANLSG</sequence>
<evidence type="ECO:0000313" key="9">
    <source>
        <dbReference type="EMBL" id="PVH95326.1"/>
    </source>
</evidence>
<reference evidence="9 10" key="1">
    <citation type="journal article" date="2018" name="Sci. Rep.">
        <title>Comparative genomics provides insights into the lifestyle and reveals functional heterogeneity of dark septate endophytic fungi.</title>
        <authorList>
            <person name="Knapp D.G."/>
            <person name="Nemeth J.B."/>
            <person name="Barry K."/>
            <person name="Hainaut M."/>
            <person name="Henrissat B."/>
            <person name="Johnson J."/>
            <person name="Kuo A."/>
            <person name="Lim J.H.P."/>
            <person name="Lipzen A."/>
            <person name="Nolan M."/>
            <person name="Ohm R.A."/>
            <person name="Tamas L."/>
            <person name="Grigoriev I.V."/>
            <person name="Spatafora J.W."/>
            <person name="Nagy L.G."/>
            <person name="Kovacs G.M."/>
        </authorList>
    </citation>
    <scope>NUCLEOTIDE SEQUENCE [LARGE SCALE GENOMIC DNA]</scope>
    <source>
        <strain evidence="9 10">DSE2036</strain>
    </source>
</reference>
<evidence type="ECO:0000256" key="2">
    <source>
        <dbReference type="ARBA" id="ARBA00022448"/>
    </source>
</evidence>
<feature type="transmembrane region" description="Helical" evidence="8">
    <location>
        <begin position="269"/>
        <end position="289"/>
    </location>
</feature>
<dbReference type="AlphaFoldDB" id="A0A2V1DB22"/>
<evidence type="ECO:0000256" key="4">
    <source>
        <dbReference type="ARBA" id="ARBA00022519"/>
    </source>
</evidence>
<feature type="transmembrane region" description="Helical" evidence="8">
    <location>
        <begin position="240"/>
        <end position="257"/>
    </location>
</feature>
<organism evidence="9 10">
    <name type="scientific">Periconia macrospinosa</name>
    <dbReference type="NCBI Taxonomy" id="97972"/>
    <lineage>
        <taxon>Eukaryota</taxon>
        <taxon>Fungi</taxon>
        <taxon>Dikarya</taxon>
        <taxon>Ascomycota</taxon>
        <taxon>Pezizomycotina</taxon>
        <taxon>Dothideomycetes</taxon>
        <taxon>Pleosporomycetidae</taxon>
        <taxon>Pleosporales</taxon>
        <taxon>Massarineae</taxon>
        <taxon>Periconiaceae</taxon>
        <taxon>Periconia</taxon>
    </lineage>
</organism>
<keyword evidence="10" id="KW-1185">Reference proteome</keyword>
<dbReference type="Proteomes" id="UP000244855">
    <property type="component" value="Unassembled WGS sequence"/>
</dbReference>
<proteinExistence type="predicted"/>
<evidence type="ECO:0000256" key="8">
    <source>
        <dbReference type="SAM" id="Phobius"/>
    </source>
</evidence>
<keyword evidence="4" id="KW-0997">Cell inner membrane</keyword>
<dbReference type="InterPro" id="IPR007272">
    <property type="entry name" value="Sulf_transp_TsuA/YedE"/>
</dbReference>
<feature type="transmembrane region" description="Helical" evidence="8">
    <location>
        <begin position="82"/>
        <end position="109"/>
    </location>
</feature>
<evidence type="ECO:0000256" key="6">
    <source>
        <dbReference type="ARBA" id="ARBA00022989"/>
    </source>
</evidence>
<dbReference type="EMBL" id="KZ805500">
    <property type="protein sequence ID" value="PVH95326.1"/>
    <property type="molecule type" value="Genomic_DNA"/>
</dbReference>
<accession>A0A2V1DB22</accession>
<dbReference type="Pfam" id="PF04143">
    <property type="entry name" value="Sulf_transp"/>
    <property type="match status" value="1"/>
</dbReference>
<evidence type="ECO:0000256" key="7">
    <source>
        <dbReference type="ARBA" id="ARBA00023136"/>
    </source>
</evidence>
<dbReference type="OrthoDB" id="10254418at2759"/>
<keyword evidence="7 8" id="KW-0472">Membrane</keyword>
<dbReference type="PANTHER" id="PTHR30574">
    <property type="entry name" value="INNER MEMBRANE PROTEIN YEDE"/>
    <property type="match status" value="1"/>
</dbReference>
<keyword evidence="5 8" id="KW-0812">Transmembrane</keyword>
<evidence type="ECO:0000256" key="1">
    <source>
        <dbReference type="ARBA" id="ARBA00004429"/>
    </source>
</evidence>
<feature type="transmembrane region" description="Helical" evidence="8">
    <location>
        <begin position="163"/>
        <end position="181"/>
    </location>
</feature>
<keyword evidence="2" id="KW-0813">Transport</keyword>
<name>A0A2V1DB22_9PLEO</name>
<feature type="transmembrane region" description="Helical" evidence="8">
    <location>
        <begin position="115"/>
        <end position="133"/>
    </location>
</feature>
<dbReference type="GO" id="GO:0005886">
    <property type="term" value="C:plasma membrane"/>
    <property type="evidence" value="ECO:0007669"/>
    <property type="project" value="UniProtKB-SubCell"/>
</dbReference>
<dbReference type="PANTHER" id="PTHR30574:SF1">
    <property type="entry name" value="SULPHUR TRANSPORT DOMAIN-CONTAINING PROTEIN"/>
    <property type="match status" value="1"/>
</dbReference>
<comment type="subcellular location">
    <subcellularLocation>
        <location evidence="1">Cell inner membrane</location>
        <topology evidence="1">Multi-pass membrane protein</topology>
    </subcellularLocation>
</comment>
<keyword evidence="3" id="KW-1003">Cell membrane</keyword>